<evidence type="ECO:0000256" key="1">
    <source>
        <dbReference type="SAM" id="Coils"/>
    </source>
</evidence>
<dbReference type="AlphaFoldDB" id="A0A0N4TG74"/>
<organism evidence="5">
    <name type="scientific">Brugia pahangi</name>
    <name type="common">Filarial nematode worm</name>
    <dbReference type="NCBI Taxonomy" id="6280"/>
    <lineage>
        <taxon>Eukaryota</taxon>
        <taxon>Metazoa</taxon>
        <taxon>Ecdysozoa</taxon>
        <taxon>Nematoda</taxon>
        <taxon>Chromadorea</taxon>
        <taxon>Rhabditida</taxon>
        <taxon>Spirurina</taxon>
        <taxon>Spiruromorpha</taxon>
        <taxon>Filarioidea</taxon>
        <taxon>Onchocercidae</taxon>
        <taxon>Brugia</taxon>
    </lineage>
</organism>
<proteinExistence type="predicted"/>
<name>A0A0N4TG74_BRUPA</name>
<reference evidence="5" key="1">
    <citation type="submission" date="2017-02" db="UniProtKB">
        <authorList>
            <consortium name="WormBaseParasite"/>
        </authorList>
    </citation>
    <scope>IDENTIFICATION</scope>
</reference>
<keyword evidence="1" id="KW-0175">Coiled coil</keyword>
<feature type="region of interest" description="Disordered" evidence="2">
    <location>
        <begin position="1"/>
        <end position="29"/>
    </location>
</feature>
<evidence type="ECO:0000313" key="5">
    <source>
        <dbReference type="WBParaSite" id="BPAG_0000721201-mRNA-1"/>
    </source>
</evidence>
<feature type="coiled-coil region" evidence="1">
    <location>
        <begin position="35"/>
        <end position="62"/>
    </location>
</feature>
<dbReference type="WBParaSite" id="BPAG_0000721201-mRNA-1">
    <property type="protein sequence ID" value="BPAG_0000721201-mRNA-1"/>
    <property type="gene ID" value="BPAG_0000721201"/>
</dbReference>
<sequence length="87" mass="9980">MEESFAPRKNEKNAPSDTSSSTTDLSLGYSDSNQFEQIDIELMQLEQRLVNIEMRIKEDVEAEEIGIEVFAICLEMIFSNFYVHGKV</sequence>
<reference evidence="3 4" key="2">
    <citation type="submission" date="2018-11" db="EMBL/GenBank/DDBJ databases">
        <authorList>
            <consortium name="Pathogen Informatics"/>
        </authorList>
    </citation>
    <scope>NUCLEOTIDE SEQUENCE [LARGE SCALE GENOMIC DNA]</scope>
</reference>
<dbReference type="EMBL" id="UZAD01007738">
    <property type="protein sequence ID" value="VDN88360.1"/>
    <property type="molecule type" value="Genomic_DNA"/>
</dbReference>
<protein>
    <submittedName>
        <fullName evidence="5">Ovule protein</fullName>
    </submittedName>
</protein>
<feature type="compositionally biased region" description="Low complexity" evidence="2">
    <location>
        <begin position="16"/>
        <end position="29"/>
    </location>
</feature>
<feature type="compositionally biased region" description="Basic and acidic residues" evidence="2">
    <location>
        <begin position="1"/>
        <end position="14"/>
    </location>
</feature>
<dbReference type="Proteomes" id="UP000278627">
    <property type="component" value="Unassembled WGS sequence"/>
</dbReference>
<gene>
    <name evidence="3" type="ORF">BPAG_LOCUS7174</name>
</gene>
<accession>A0A0N4TG74</accession>
<evidence type="ECO:0000256" key="2">
    <source>
        <dbReference type="SAM" id="MobiDB-lite"/>
    </source>
</evidence>
<evidence type="ECO:0000313" key="4">
    <source>
        <dbReference type="Proteomes" id="UP000278627"/>
    </source>
</evidence>
<keyword evidence="4" id="KW-1185">Reference proteome</keyword>
<evidence type="ECO:0000313" key="3">
    <source>
        <dbReference type="EMBL" id="VDN88360.1"/>
    </source>
</evidence>